<protein>
    <submittedName>
        <fullName evidence="1">PfWMP4_01</fullName>
    </submittedName>
</protein>
<dbReference type="EMBL" id="DQ875742">
    <property type="protein sequence ID" value="ABI33145.1"/>
    <property type="molecule type" value="Genomic_DNA"/>
</dbReference>
<evidence type="ECO:0000313" key="2">
    <source>
        <dbReference type="Proteomes" id="UP000000911"/>
    </source>
</evidence>
<proteinExistence type="predicted"/>
<sequence>MDTKTLLNTPYVKRSAVERYTKRLASGQPTGKMNISYLTGAVNALRNNADNN</sequence>
<reference evidence="1 2" key="1">
    <citation type="journal article" date="2007" name="Virology">
        <title>Cyanophage Pf-WMP4, a T7-like phage infecting the freshwater cyanobacterium Phormidium foveolarum: complete genome sequence and DNA translocation.</title>
        <authorList>
            <person name="Liu X."/>
            <person name="Shi M."/>
            <person name="Kong S."/>
            <person name="Gao Y."/>
            <person name="An C."/>
        </authorList>
    </citation>
    <scope>NUCLEOTIDE SEQUENCE</scope>
</reference>
<keyword evidence="2" id="KW-1185">Reference proteome</keyword>
<dbReference type="RefSeq" id="YP_762631.1">
    <property type="nucleotide sequence ID" value="NC_008367.1"/>
</dbReference>
<evidence type="ECO:0000313" key="1">
    <source>
        <dbReference type="EMBL" id="ABI33145.1"/>
    </source>
</evidence>
<dbReference type="KEGG" id="vg:5142320"/>
<organism evidence="1 2">
    <name type="scientific">Phormidium phage Pf-WMP4</name>
    <dbReference type="NCBI Taxonomy" id="2913979"/>
    <lineage>
        <taxon>Viruses</taxon>
        <taxon>Duplodnaviria</taxon>
        <taxon>Heunggongvirae</taxon>
        <taxon>Uroviricota</taxon>
        <taxon>Caudoviricetes</taxon>
        <taxon>Saffermanviridae</taxon>
        <taxon>Wumpquatrovirus</taxon>
        <taxon>Wumpquatrovirus WMP4</taxon>
    </lineage>
</organism>
<dbReference type="GeneID" id="5142320"/>
<name>Q0GBW5_9CAUD</name>
<dbReference type="Proteomes" id="UP000000911">
    <property type="component" value="Segment"/>
</dbReference>
<accession>Q0GBW5</accession>